<gene>
    <name evidence="3" type="ORF">WMO63_09585</name>
</gene>
<evidence type="ECO:0000256" key="2">
    <source>
        <dbReference type="SAM" id="Phobius"/>
    </source>
</evidence>
<feature type="compositionally biased region" description="Basic residues" evidence="1">
    <location>
        <begin position="118"/>
        <end position="127"/>
    </location>
</feature>
<comment type="caution">
    <text evidence="3">The sequence shown here is derived from an EMBL/GenBank/DDBJ whole genome shotgun (WGS) entry which is preliminary data.</text>
</comment>
<keyword evidence="2" id="KW-1133">Transmembrane helix</keyword>
<organism evidence="3 4">
    <name type="scientific">Niallia hominis</name>
    <dbReference type="NCBI Taxonomy" id="3133173"/>
    <lineage>
        <taxon>Bacteria</taxon>
        <taxon>Bacillati</taxon>
        <taxon>Bacillota</taxon>
        <taxon>Bacilli</taxon>
        <taxon>Bacillales</taxon>
        <taxon>Bacillaceae</taxon>
        <taxon>Niallia</taxon>
    </lineage>
</organism>
<feature type="compositionally biased region" description="Polar residues" evidence="1">
    <location>
        <begin position="86"/>
        <end position="98"/>
    </location>
</feature>
<feature type="transmembrane region" description="Helical" evidence="2">
    <location>
        <begin position="32"/>
        <end position="50"/>
    </location>
</feature>
<dbReference type="Proteomes" id="UP001465426">
    <property type="component" value="Unassembled WGS sequence"/>
</dbReference>
<accession>A0ABV1F0N9</accession>
<keyword evidence="4" id="KW-1185">Reference proteome</keyword>
<dbReference type="EMBL" id="JBBMFN010000018">
    <property type="protein sequence ID" value="MEQ2465917.1"/>
    <property type="molecule type" value="Genomic_DNA"/>
</dbReference>
<name>A0ABV1F0N9_9BACI</name>
<reference evidence="3 4" key="1">
    <citation type="submission" date="2024-03" db="EMBL/GenBank/DDBJ databases">
        <title>Human intestinal bacterial collection.</title>
        <authorList>
            <person name="Pauvert C."/>
            <person name="Hitch T.C.A."/>
            <person name="Clavel T."/>
        </authorList>
    </citation>
    <scope>NUCLEOTIDE SEQUENCE [LARGE SCALE GENOMIC DNA]</scope>
    <source>
        <strain evidence="3 4">CLA-SR-H024</strain>
    </source>
</reference>
<feature type="region of interest" description="Disordered" evidence="1">
    <location>
        <begin position="64"/>
        <end position="127"/>
    </location>
</feature>
<evidence type="ECO:0000313" key="4">
    <source>
        <dbReference type="Proteomes" id="UP001465426"/>
    </source>
</evidence>
<evidence type="ECO:0000313" key="3">
    <source>
        <dbReference type="EMBL" id="MEQ2465917.1"/>
    </source>
</evidence>
<dbReference type="NCBIfam" id="NF041554">
    <property type="entry name" value="SA1362_fam"/>
    <property type="match status" value="1"/>
</dbReference>
<keyword evidence="2" id="KW-0472">Membrane</keyword>
<sequence length="127" mass="14294">MKNRFSIILFGSIFLLAFIGLTTSLIKNPAGFFLNIAVIVAVGAIIWFIFRHFNTTSPQKREQRAFLKAAKKSKKRLQTREKVPAGQQQHSTKSSSLKANKHKRSKSTAHLTVIEGKKSKKKNRASL</sequence>
<feature type="transmembrane region" description="Helical" evidence="2">
    <location>
        <begin position="7"/>
        <end position="26"/>
    </location>
</feature>
<dbReference type="RefSeq" id="WP_031535279.1">
    <property type="nucleotide sequence ID" value="NZ_JBBMFN010000018.1"/>
</dbReference>
<protein>
    <submittedName>
        <fullName evidence="3">SA1362 family protein</fullName>
    </submittedName>
</protein>
<evidence type="ECO:0000256" key="1">
    <source>
        <dbReference type="SAM" id="MobiDB-lite"/>
    </source>
</evidence>
<proteinExistence type="predicted"/>
<keyword evidence="2" id="KW-0812">Transmembrane</keyword>
<dbReference type="InterPro" id="IPR048110">
    <property type="entry name" value="SA1362/YqhP-like"/>
</dbReference>